<proteinExistence type="predicted"/>
<evidence type="ECO:0000313" key="2">
    <source>
        <dbReference type="Proteomes" id="UP001150879"/>
    </source>
</evidence>
<accession>A0A9W9MF73</accession>
<organism evidence="1 2">
    <name type="scientific">Penicillium cf. griseofulvum</name>
    <dbReference type="NCBI Taxonomy" id="2972120"/>
    <lineage>
        <taxon>Eukaryota</taxon>
        <taxon>Fungi</taxon>
        <taxon>Dikarya</taxon>
        <taxon>Ascomycota</taxon>
        <taxon>Pezizomycotina</taxon>
        <taxon>Eurotiomycetes</taxon>
        <taxon>Eurotiomycetidae</taxon>
        <taxon>Eurotiales</taxon>
        <taxon>Aspergillaceae</taxon>
        <taxon>Penicillium</taxon>
    </lineage>
</organism>
<evidence type="ECO:0000313" key="1">
    <source>
        <dbReference type="EMBL" id="KAJ5199659.1"/>
    </source>
</evidence>
<dbReference type="AlphaFoldDB" id="A0A9W9MF73"/>
<name>A0A9W9MF73_9EURO</name>
<keyword evidence="2" id="KW-1185">Reference proteome</keyword>
<reference evidence="1" key="2">
    <citation type="journal article" date="2023" name="IMA Fungus">
        <title>Comparative genomic study of the Penicillium genus elucidates a diverse pangenome and 15 lateral gene transfer events.</title>
        <authorList>
            <person name="Petersen C."/>
            <person name="Sorensen T."/>
            <person name="Nielsen M.R."/>
            <person name="Sondergaard T.E."/>
            <person name="Sorensen J.L."/>
            <person name="Fitzpatrick D.A."/>
            <person name="Frisvad J.C."/>
            <person name="Nielsen K.L."/>
        </authorList>
    </citation>
    <scope>NUCLEOTIDE SEQUENCE</scope>
    <source>
        <strain evidence="1">IBT 16849</strain>
    </source>
</reference>
<sequence>MPVEVINEDHFYIPSLFSIHSTVELAISLYHLKEGLVRLLDETFRTLLNFLILLEVQGGLGASDARSQNRNKAAYMPRHLRLI</sequence>
<gene>
    <name evidence="1" type="ORF">N7472_004863</name>
</gene>
<dbReference type="OrthoDB" id="4368586at2759"/>
<protein>
    <submittedName>
        <fullName evidence="1">Uncharacterized protein</fullName>
    </submittedName>
</protein>
<dbReference type="Proteomes" id="UP001150879">
    <property type="component" value="Unassembled WGS sequence"/>
</dbReference>
<dbReference type="EMBL" id="JAPQKP010000003">
    <property type="protein sequence ID" value="KAJ5199659.1"/>
    <property type="molecule type" value="Genomic_DNA"/>
</dbReference>
<comment type="caution">
    <text evidence="1">The sequence shown here is derived from an EMBL/GenBank/DDBJ whole genome shotgun (WGS) entry which is preliminary data.</text>
</comment>
<reference evidence="1" key="1">
    <citation type="submission" date="2022-11" db="EMBL/GenBank/DDBJ databases">
        <authorList>
            <person name="Petersen C."/>
        </authorList>
    </citation>
    <scope>NUCLEOTIDE SEQUENCE</scope>
    <source>
        <strain evidence="1">IBT 16849</strain>
    </source>
</reference>